<feature type="region of interest" description="Disordered" evidence="1">
    <location>
        <begin position="1"/>
        <end position="39"/>
    </location>
</feature>
<dbReference type="RefSeq" id="XP_045369279.1">
    <property type="nucleotide sequence ID" value="XM_045513323.1"/>
</dbReference>
<feature type="region of interest" description="Disordered" evidence="1">
    <location>
        <begin position="205"/>
        <end position="237"/>
    </location>
</feature>
<accession>A0A9W3FYZ1</accession>
<evidence type="ECO:0000256" key="1">
    <source>
        <dbReference type="SAM" id="MobiDB-lite"/>
    </source>
</evidence>
<name>A0A9W3FYZ1_CAMBA</name>
<reference evidence="2" key="1">
    <citation type="submission" date="2025-08" db="UniProtKB">
        <authorList>
            <consortium name="RefSeq"/>
        </authorList>
    </citation>
    <scope>IDENTIFICATION</scope>
    <source>
        <tissue evidence="2">Blood</tissue>
    </source>
</reference>
<organism evidence="2">
    <name type="scientific">Camelus bactrianus</name>
    <name type="common">Bactrian camel</name>
    <dbReference type="NCBI Taxonomy" id="9837"/>
    <lineage>
        <taxon>Eukaryota</taxon>
        <taxon>Metazoa</taxon>
        <taxon>Chordata</taxon>
        <taxon>Craniata</taxon>
        <taxon>Vertebrata</taxon>
        <taxon>Euteleostomi</taxon>
        <taxon>Mammalia</taxon>
        <taxon>Eutheria</taxon>
        <taxon>Laurasiatheria</taxon>
        <taxon>Artiodactyla</taxon>
        <taxon>Tylopoda</taxon>
        <taxon>Camelidae</taxon>
        <taxon>Camelus</taxon>
    </lineage>
</organism>
<feature type="compositionally biased region" description="Basic and acidic residues" evidence="1">
    <location>
        <begin position="225"/>
        <end position="237"/>
    </location>
</feature>
<sequence>MKLGEHTPNFRAMGLHSSSRKASPREKPHRHPTLGWHHPFGETWRDRRMPGAQPCHKGLELATPAEERLSFSPYQTCQGWGCLGAEGAVRCVETPALCRELLGIIQSRQVTNSHRMAELEWFPEGSGASLWAPRPPWLPCSPSCTLRRSGGARGSTFMSGVTKSPFLTRGCGTGPAPEHRRAACRPFEKGEATGCLCGDGQLSPGDPDVISARNNPSPRRPLVPPRDRSLDSHHPDL</sequence>
<proteinExistence type="predicted"/>
<gene>
    <name evidence="2" type="primary">LOC123615547</name>
</gene>
<protein>
    <submittedName>
        <fullName evidence="2">Uncharacterized protein LOC123615547 isoform X1</fullName>
    </submittedName>
</protein>
<dbReference type="AlphaFoldDB" id="A0A9W3FYZ1"/>
<evidence type="ECO:0000313" key="2">
    <source>
        <dbReference type="RefSeq" id="XP_045369279.1"/>
    </source>
</evidence>